<dbReference type="PANTHER" id="PTHR14969">
    <property type="entry name" value="SPHINGOSINE-1-PHOSPHATE PHOSPHOHYDROLASE"/>
    <property type="match status" value="1"/>
</dbReference>
<dbReference type="Pfam" id="PF01569">
    <property type="entry name" value="PAP2"/>
    <property type="match status" value="1"/>
</dbReference>
<protein>
    <submittedName>
        <fullName evidence="2">Phosphoesterase</fullName>
    </submittedName>
</protein>
<feature type="domain" description="Phosphatidic acid phosphatase type 2/haloperoxidase" evidence="1">
    <location>
        <begin position="40"/>
        <end position="140"/>
    </location>
</feature>
<sequence length="165" mass="17714">MILTAGSMLYAGTVERSGDLLALLLPAAAAGSTAVLEDRTGGWQFARGFAANAAVTLGLKYTVAETRPNEEDDHSFPSGHTSLAFQSAAFIHKRYGLNYALPAYLAAVYVGYSRVESDNHYIHDVVAGALIGTVSTLCFTTKYKGWKMSPVARGKRIGVELSFKF</sequence>
<dbReference type="CDD" id="cd03394">
    <property type="entry name" value="PAP2_like_5"/>
    <property type="match status" value="1"/>
</dbReference>
<dbReference type="Proteomes" id="UP001321445">
    <property type="component" value="Chromosome"/>
</dbReference>
<keyword evidence="3" id="KW-1185">Reference proteome</keyword>
<evidence type="ECO:0000313" key="3">
    <source>
        <dbReference type="Proteomes" id="UP001321445"/>
    </source>
</evidence>
<dbReference type="PANTHER" id="PTHR14969:SF13">
    <property type="entry name" value="AT30094P"/>
    <property type="match status" value="1"/>
</dbReference>
<name>A0ABN6WW85_9BACT</name>
<evidence type="ECO:0000259" key="1">
    <source>
        <dbReference type="SMART" id="SM00014"/>
    </source>
</evidence>
<proteinExistence type="predicted"/>
<dbReference type="InterPro" id="IPR000326">
    <property type="entry name" value="PAP2/HPO"/>
</dbReference>
<reference evidence="2 3" key="1">
    <citation type="submission" date="2023-03" db="EMBL/GenBank/DDBJ databases">
        <title>Description of Hydrogenimonas sp. ISO32.</title>
        <authorList>
            <person name="Mino S."/>
            <person name="Fukazawa S."/>
            <person name="Sawabe T."/>
        </authorList>
    </citation>
    <scope>NUCLEOTIDE SEQUENCE [LARGE SCALE GENOMIC DNA]</scope>
    <source>
        <strain evidence="2 3">ISO32</strain>
    </source>
</reference>
<dbReference type="SUPFAM" id="SSF48317">
    <property type="entry name" value="Acid phosphatase/Vanadium-dependent haloperoxidase"/>
    <property type="match status" value="1"/>
</dbReference>
<dbReference type="SMART" id="SM00014">
    <property type="entry name" value="acidPPc"/>
    <property type="match status" value="1"/>
</dbReference>
<dbReference type="InterPro" id="IPR036938">
    <property type="entry name" value="PAP2/HPO_sf"/>
</dbReference>
<evidence type="ECO:0000313" key="2">
    <source>
        <dbReference type="EMBL" id="BDY13404.1"/>
    </source>
</evidence>
<dbReference type="Gene3D" id="1.20.144.10">
    <property type="entry name" value="Phosphatidic acid phosphatase type 2/haloperoxidase"/>
    <property type="match status" value="1"/>
</dbReference>
<gene>
    <name evidence="2" type="ORF">HCR_17160</name>
</gene>
<accession>A0ABN6WW85</accession>
<organism evidence="2 3">
    <name type="scientific">Hydrogenimonas cancrithermarum</name>
    <dbReference type="NCBI Taxonomy" id="2993563"/>
    <lineage>
        <taxon>Bacteria</taxon>
        <taxon>Pseudomonadati</taxon>
        <taxon>Campylobacterota</taxon>
        <taxon>Epsilonproteobacteria</taxon>
        <taxon>Campylobacterales</taxon>
        <taxon>Hydrogenimonadaceae</taxon>
        <taxon>Hydrogenimonas</taxon>
    </lineage>
</organism>
<dbReference type="EMBL" id="AP027370">
    <property type="protein sequence ID" value="BDY13404.1"/>
    <property type="molecule type" value="Genomic_DNA"/>
</dbReference>